<dbReference type="PANTHER" id="PTHR48207:SF3">
    <property type="entry name" value="SUCCINATE--HYDROXYMETHYLGLUTARATE COA-TRANSFERASE"/>
    <property type="match status" value="1"/>
</dbReference>
<evidence type="ECO:0000256" key="2">
    <source>
        <dbReference type="SAM" id="MobiDB-lite"/>
    </source>
</evidence>
<dbReference type="RefSeq" id="WP_128640964.1">
    <property type="nucleotide sequence ID" value="NZ_CP008947.1"/>
</dbReference>
<dbReference type="EMBL" id="CP008947">
    <property type="protein sequence ID" value="AII08117.1"/>
    <property type="molecule type" value="Genomic_DNA"/>
</dbReference>
<dbReference type="SUPFAM" id="SSF89796">
    <property type="entry name" value="CoA-transferase family III (CaiB/BaiF)"/>
    <property type="match status" value="1"/>
</dbReference>
<name>A0A076ESB0_RHOOP</name>
<reference evidence="3 4" key="1">
    <citation type="submission" date="2014-07" db="EMBL/GenBank/DDBJ databases">
        <title>Genome Sequence of Rhodococcus opacus Strain R7, a Biodegrader of Mono- and Polycyclic Aromatic Hydrocarbons.</title>
        <authorList>
            <person name="Di Gennaro P."/>
            <person name="Zampolli J."/>
            <person name="Presti I."/>
            <person name="Cappelletti M."/>
            <person name="D'Ursi P."/>
            <person name="Orro A."/>
            <person name="Mezzelani A."/>
            <person name="Milanesi L."/>
        </authorList>
    </citation>
    <scope>NUCLEOTIDE SEQUENCE [LARGE SCALE GENOMIC DNA]</scope>
    <source>
        <strain evidence="3 4">R7</strain>
    </source>
</reference>
<protein>
    <submittedName>
        <fullName evidence="3">CAIB/BAIF</fullName>
    </submittedName>
</protein>
<dbReference type="GO" id="GO:0008410">
    <property type="term" value="F:CoA-transferase activity"/>
    <property type="evidence" value="ECO:0007669"/>
    <property type="project" value="TreeGrafter"/>
</dbReference>
<keyword evidence="1" id="KW-0808">Transferase</keyword>
<dbReference type="Pfam" id="PF02515">
    <property type="entry name" value="CoA_transf_3"/>
    <property type="match status" value="1"/>
</dbReference>
<dbReference type="InterPro" id="IPR050483">
    <property type="entry name" value="CoA-transferase_III_domain"/>
</dbReference>
<dbReference type="Proteomes" id="UP000028488">
    <property type="component" value="Chromosome"/>
</dbReference>
<dbReference type="eggNOG" id="COG1804">
    <property type="taxonomic scope" value="Bacteria"/>
</dbReference>
<dbReference type="Gene3D" id="3.30.1540.10">
    <property type="entry name" value="formyl-coa transferase, domain 3"/>
    <property type="match status" value="1"/>
</dbReference>
<evidence type="ECO:0000256" key="1">
    <source>
        <dbReference type="ARBA" id="ARBA00022679"/>
    </source>
</evidence>
<evidence type="ECO:0000313" key="4">
    <source>
        <dbReference type="Proteomes" id="UP000028488"/>
    </source>
</evidence>
<organism evidence="3 4">
    <name type="scientific">Rhodococcus opacus</name>
    <name type="common">Nocardia opaca</name>
    <dbReference type="NCBI Taxonomy" id="37919"/>
    <lineage>
        <taxon>Bacteria</taxon>
        <taxon>Bacillati</taxon>
        <taxon>Actinomycetota</taxon>
        <taxon>Actinomycetes</taxon>
        <taxon>Mycobacteriales</taxon>
        <taxon>Nocardiaceae</taxon>
        <taxon>Rhodococcus</taxon>
    </lineage>
</organism>
<dbReference type="Gene3D" id="3.40.50.10540">
    <property type="entry name" value="Crotonobetainyl-coa:carnitine coa-transferase, domain 1"/>
    <property type="match status" value="1"/>
</dbReference>
<dbReference type="AlphaFoldDB" id="A0A076ESB0"/>
<evidence type="ECO:0000313" key="3">
    <source>
        <dbReference type="EMBL" id="AII08117.1"/>
    </source>
</evidence>
<dbReference type="InterPro" id="IPR023606">
    <property type="entry name" value="CoA-Trfase_III_dom_1_sf"/>
</dbReference>
<dbReference type="InterPro" id="IPR003673">
    <property type="entry name" value="CoA-Trfase_fam_III"/>
</dbReference>
<accession>A0A076ESB0</accession>
<sequence>MQRDLPLSGVVVVELGDSASAPFSGKILAELGAEVWKVERPTGDSARGWGPSTWKGSGAAFHALNRGKRCISIDIKDRDQLKTLHTLIAERADVFIHNLRPGSSAKYGLDADSLRVTKPELIYCEIGAFGHVGPLNTLPGYDPLMQAFSGIMSITGEEGQPPVRAGVSIIDFGSAMWAVIGILSALHRRQVKHAGATVNASLLETAMAWMSIGVANYNTDGEPGGRHGSGVAFIVPHRAYSTSDGDLIVSCANDPLFARLCAALGHPEWSTDDRFATNAGRLQNRAEIDRLIGEQLAKETRAHWQELLQGAGIPAAPIQTTAEVVAHEHTHALGIIGTPSDDEIGLVGLPLSFDGRRPPPLHAARDIGADNDQLPEVLKIRP</sequence>
<proteinExistence type="predicted"/>
<gene>
    <name evidence="3" type="ORF">EP51_27225</name>
</gene>
<dbReference type="PANTHER" id="PTHR48207">
    <property type="entry name" value="SUCCINATE--HYDROXYMETHYLGLUTARATE COA-TRANSFERASE"/>
    <property type="match status" value="1"/>
</dbReference>
<feature type="region of interest" description="Disordered" evidence="2">
    <location>
        <begin position="360"/>
        <end position="382"/>
    </location>
</feature>
<dbReference type="InterPro" id="IPR044855">
    <property type="entry name" value="CoA-Trfase_III_dom3_sf"/>
</dbReference>